<gene>
    <name evidence="2" type="ORF">ASNO1_75230</name>
</gene>
<comment type="caution">
    <text evidence="2">The sequence shown here is derived from an EMBL/GenBank/DDBJ whole genome shotgun (WGS) entry which is preliminary data.</text>
</comment>
<protein>
    <recommendedName>
        <fullName evidence="4">Lipoprotein</fullName>
    </recommendedName>
</protein>
<feature type="compositionally biased region" description="Acidic residues" evidence="1">
    <location>
        <begin position="311"/>
        <end position="325"/>
    </location>
</feature>
<feature type="compositionally biased region" description="Acidic residues" evidence="1">
    <location>
        <begin position="332"/>
        <end position="352"/>
    </location>
</feature>
<name>A0ABQ6R4M6_9BACT</name>
<proteinExistence type="predicted"/>
<organism evidence="2 3">
    <name type="scientific">Corallococcus caeni</name>
    <dbReference type="NCBI Taxonomy" id="3082388"/>
    <lineage>
        <taxon>Bacteria</taxon>
        <taxon>Pseudomonadati</taxon>
        <taxon>Myxococcota</taxon>
        <taxon>Myxococcia</taxon>
        <taxon>Myxococcales</taxon>
        <taxon>Cystobacterineae</taxon>
        <taxon>Myxococcaceae</taxon>
        <taxon>Corallococcus</taxon>
    </lineage>
</organism>
<evidence type="ECO:0008006" key="4">
    <source>
        <dbReference type="Google" id="ProtNLM"/>
    </source>
</evidence>
<sequence>MMRSDWRARTLCAWLVGSAALWGAGCRKEQPQASAVPDAGGGARVQAGVPDTKPVAKPLKFSGVTLQRTTPYTVDVTYTLTNPGTAQARGATCLALLDEKGFVIHEAELGRITVKGGTDDVFVDRAYVMEDLWKDALTVLLYTAREFHCSQDGFQGTSEPLRLRPTGSPAAADAPAPRRPGPPQPGELVLSDVDLRKTGEDNEYSLQYTVKNVSARRITGDACVQGYGEDEDVSEDRASMLADSLRNFSLAAGATETFTSSVSLDDPRRWSEVVALDLFLDKRGCKTKPVAAPARVRFDMPEVLPVLGEDTTAEDEGDSAEDAAEPDAHDADPDEEATGMDSSDAYDPEVEFPQEPSPPDAEEPAD</sequence>
<evidence type="ECO:0000256" key="1">
    <source>
        <dbReference type="SAM" id="MobiDB-lite"/>
    </source>
</evidence>
<accession>A0ABQ6R4M6</accession>
<dbReference type="Proteomes" id="UP001342631">
    <property type="component" value="Unassembled WGS sequence"/>
</dbReference>
<evidence type="ECO:0000313" key="2">
    <source>
        <dbReference type="EMBL" id="GMU11269.1"/>
    </source>
</evidence>
<evidence type="ECO:0000313" key="3">
    <source>
        <dbReference type="Proteomes" id="UP001342631"/>
    </source>
</evidence>
<feature type="region of interest" description="Disordered" evidence="1">
    <location>
        <begin position="154"/>
        <end position="188"/>
    </location>
</feature>
<dbReference type="RefSeq" id="WP_338282549.1">
    <property type="nucleotide sequence ID" value="NZ_BTTX01000012.1"/>
</dbReference>
<keyword evidence="3" id="KW-1185">Reference proteome</keyword>
<feature type="region of interest" description="Disordered" evidence="1">
    <location>
        <begin position="303"/>
        <end position="366"/>
    </location>
</feature>
<reference evidence="2 3" key="1">
    <citation type="journal article" date="2024" name="Arch. Microbiol.">
        <title>Corallococcus caeni sp. nov., a novel myxobacterium isolated from activated sludge.</title>
        <authorList>
            <person name="Tomita S."/>
            <person name="Nakai R."/>
            <person name="Kuroda K."/>
            <person name="Kurashita H."/>
            <person name="Hatamoto M."/>
            <person name="Yamaguchi T."/>
            <person name="Narihiro T."/>
        </authorList>
    </citation>
    <scope>NUCLEOTIDE SEQUENCE [LARGE SCALE GENOMIC DNA]</scope>
    <source>
        <strain evidence="2 3">NO1</strain>
    </source>
</reference>
<dbReference type="EMBL" id="BTTX01000012">
    <property type="protein sequence ID" value="GMU11269.1"/>
    <property type="molecule type" value="Genomic_DNA"/>
</dbReference>
<dbReference type="PROSITE" id="PS51257">
    <property type="entry name" value="PROKAR_LIPOPROTEIN"/>
    <property type="match status" value="1"/>
</dbReference>